<evidence type="ECO:0000313" key="5">
    <source>
        <dbReference type="Proteomes" id="UP000248925"/>
    </source>
</evidence>
<keyword evidence="5" id="KW-1185">Reference proteome</keyword>
<comment type="caution">
    <text evidence="4">The sequence shown here is derived from an EMBL/GenBank/DDBJ whole genome shotgun (WGS) entry which is preliminary data.</text>
</comment>
<dbReference type="InterPro" id="IPR036013">
    <property type="entry name" value="Band_7/SPFH_dom_sf"/>
</dbReference>
<keyword evidence="2" id="KW-1133">Transmembrane helix</keyword>
<feature type="transmembrane region" description="Helical" evidence="2">
    <location>
        <begin position="15"/>
        <end position="37"/>
    </location>
</feature>
<dbReference type="Gene3D" id="3.30.479.30">
    <property type="entry name" value="Band 7 domain"/>
    <property type="match status" value="1"/>
</dbReference>
<dbReference type="SUPFAM" id="SSF117892">
    <property type="entry name" value="Band 7/SPFH domain"/>
    <property type="match status" value="1"/>
</dbReference>
<gene>
    <name evidence="4" type="ORF">CPY51_10530</name>
</gene>
<name>A0A2W4CPC5_9HYPH</name>
<comment type="subcellular location">
    <subcellularLocation>
        <location evidence="1">Membrane</location>
        <topology evidence="1">Single-pass membrane protein</topology>
    </subcellularLocation>
</comment>
<feature type="domain" description="Band 7" evidence="3">
    <location>
        <begin position="41"/>
        <end position="258"/>
    </location>
</feature>
<proteinExistence type="predicted"/>
<dbReference type="GO" id="GO:0016020">
    <property type="term" value="C:membrane"/>
    <property type="evidence" value="ECO:0007669"/>
    <property type="project" value="UniProtKB-SubCell"/>
</dbReference>
<evidence type="ECO:0000259" key="3">
    <source>
        <dbReference type="Pfam" id="PF01145"/>
    </source>
</evidence>
<organism evidence="4 5">
    <name type="scientific">Rhizobium tubonense</name>
    <dbReference type="NCBI Taxonomy" id="484088"/>
    <lineage>
        <taxon>Bacteria</taxon>
        <taxon>Pseudomonadati</taxon>
        <taxon>Pseudomonadota</taxon>
        <taxon>Alphaproteobacteria</taxon>
        <taxon>Hyphomicrobiales</taxon>
        <taxon>Rhizobiaceae</taxon>
        <taxon>Rhizobium/Agrobacterium group</taxon>
        <taxon>Rhizobium</taxon>
    </lineage>
</organism>
<dbReference type="RefSeq" id="WP_111160200.1">
    <property type="nucleotide sequence ID" value="NZ_PCDP01000033.1"/>
</dbReference>
<evidence type="ECO:0000256" key="1">
    <source>
        <dbReference type="ARBA" id="ARBA00004167"/>
    </source>
</evidence>
<dbReference type="InterPro" id="IPR001107">
    <property type="entry name" value="Band_7"/>
</dbReference>
<dbReference type="Proteomes" id="UP000248925">
    <property type="component" value="Unassembled WGS sequence"/>
</dbReference>
<dbReference type="OrthoDB" id="8351024at2"/>
<evidence type="ECO:0000256" key="2">
    <source>
        <dbReference type="SAM" id="Phobius"/>
    </source>
</evidence>
<dbReference type="EMBL" id="PCDP01000033">
    <property type="protein sequence ID" value="PZM14479.1"/>
    <property type="molecule type" value="Genomic_DNA"/>
</dbReference>
<keyword evidence="2" id="KW-0472">Membrane</keyword>
<evidence type="ECO:0000313" key="4">
    <source>
        <dbReference type="EMBL" id="PZM14479.1"/>
    </source>
</evidence>
<reference evidence="4 5" key="1">
    <citation type="journal article" date="2018" name="Sci. Rep.">
        <title>Rhizobium tumorigenes sp. nov., a novel plant tumorigenic bacterium isolated from cane gall tumors on thornless blackberry.</title>
        <authorList>
            <person name="Kuzmanovi N."/>
            <person name="Smalla K."/>
            <person name="Gronow S."/>
            <person name="PuBawska J."/>
        </authorList>
    </citation>
    <scope>NUCLEOTIDE SEQUENCE [LARGE SCALE GENOMIC DNA]</scope>
    <source>
        <strain evidence="4 5">CCBAU 85046</strain>
    </source>
</reference>
<accession>A0A2W4CPC5</accession>
<dbReference type="Pfam" id="PF01145">
    <property type="entry name" value="Band_7"/>
    <property type="match status" value="1"/>
</dbReference>
<dbReference type="AlphaFoldDB" id="A0A2W4CPC5"/>
<keyword evidence="2" id="KW-0812">Transmembrane</keyword>
<sequence length="346" mass="36718">MSRPDQNDASPQVQAVRLAFLALFAIMAMAAVGWMISNIRQIAPESRAVVLRMGALNRIQNSGLLLAWPQPFEQVLLVPASANVLERKVQGLLRSIDAKTDETDTAPESDALAGSGYLLTADASVVHLDIQVFYRVTDPFDYVIQGAHLIPALDRLATRSAILVCASRDLDGILVARPELMASNNGTAERRERLRADLVKSINDSLNVLSAKGAGLGIEVERADVQSSLPLQAVAAFDGVLTASQQAEQAVAAARNDAAKQGQAAAQAADLAVQIATAQATERIGKARTDTATITGLAATQGNDGDPGLLLRLYRDRIATILSQAGSVITVDPRDDSHLILQGMDK</sequence>
<protein>
    <recommendedName>
        <fullName evidence="3">Band 7 domain-containing protein</fullName>
    </recommendedName>
</protein>